<reference evidence="8" key="1">
    <citation type="submission" date="2015-01" db="EMBL/GenBank/DDBJ databases">
        <title>Flavisolibacter sp./LCS9/ whole genome sequencing.</title>
        <authorList>
            <person name="Kim M.K."/>
            <person name="Srinivasan S."/>
            <person name="Lee J.-J."/>
        </authorList>
    </citation>
    <scope>NUCLEOTIDE SEQUENCE [LARGE SCALE GENOMIC DNA]</scope>
    <source>
        <strain evidence="8">LCS9</strain>
    </source>
</reference>
<dbReference type="RefSeq" id="WP_066406167.1">
    <property type="nucleotide sequence ID" value="NZ_CP011390.1"/>
</dbReference>
<dbReference type="PANTHER" id="PTHR43133:SF46">
    <property type="entry name" value="RNA POLYMERASE SIGMA-70 FACTOR ECF SUBFAMILY"/>
    <property type="match status" value="1"/>
</dbReference>
<gene>
    <name evidence="7" type="ORF">SY85_17500</name>
</gene>
<dbReference type="Gene3D" id="1.10.1740.10">
    <property type="match status" value="1"/>
</dbReference>
<reference evidence="7 8" key="2">
    <citation type="journal article" date="2016" name="Int. J. Syst. Evol. Microbiol.">
        <title>Flavisolibacter tropicus sp. nov., isolated from tropical soil.</title>
        <authorList>
            <person name="Lee J.J."/>
            <person name="Kang M.S."/>
            <person name="Kim G.S."/>
            <person name="Lee C.S."/>
            <person name="Lim S."/>
            <person name="Lee J."/>
            <person name="Roh S.H."/>
            <person name="Kang H."/>
            <person name="Ha J.M."/>
            <person name="Bae S."/>
            <person name="Jung H.Y."/>
            <person name="Kim M.K."/>
        </authorList>
    </citation>
    <scope>NUCLEOTIDE SEQUENCE [LARGE SCALE GENOMIC DNA]</scope>
    <source>
        <strain evidence="7 8">LCS9</strain>
    </source>
</reference>
<dbReference type="Gene3D" id="1.10.10.10">
    <property type="entry name" value="Winged helix-like DNA-binding domain superfamily/Winged helix DNA-binding domain"/>
    <property type="match status" value="1"/>
</dbReference>
<dbReference type="InterPro" id="IPR013324">
    <property type="entry name" value="RNA_pol_sigma_r3/r4-like"/>
</dbReference>
<dbReference type="STRING" id="1492898.SY85_17500"/>
<proteinExistence type="inferred from homology"/>
<evidence type="ECO:0000259" key="6">
    <source>
        <dbReference type="Pfam" id="PF08281"/>
    </source>
</evidence>
<evidence type="ECO:0000256" key="2">
    <source>
        <dbReference type="ARBA" id="ARBA00023015"/>
    </source>
</evidence>
<dbReference type="Proteomes" id="UP000077177">
    <property type="component" value="Chromosome"/>
</dbReference>
<dbReference type="PANTHER" id="PTHR43133">
    <property type="entry name" value="RNA POLYMERASE ECF-TYPE SIGMA FACTO"/>
    <property type="match status" value="1"/>
</dbReference>
<dbReference type="AlphaFoldDB" id="A0A172TYS1"/>
<keyword evidence="8" id="KW-1185">Reference proteome</keyword>
<feature type="domain" description="RNA polymerase sigma factor 70 region 4 type 2" evidence="6">
    <location>
        <begin position="120"/>
        <end position="172"/>
    </location>
</feature>
<dbReference type="InterPro" id="IPR036388">
    <property type="entry name" value="WH-like_DNA-bd_sf"/>
</dbReference>
<accession>A0A172TYS1</accession>
<name>A0A172TYS1_9BACT</name>
<evidence type="ECO:0000256" key="4">
    <source>
        <dbReference type="ARBA" id="ARBA00023163"/>
    </source>
</evidence>
<evidence type="ECO:0000259" key="5">
    <source>
        <dbReference type="Pfam" id="PF04542"/>
    </source>
</evidence>
<dbReference type="SUPFAM" id="SSF88946">
    <property type="entry name" value="Sigma2 domain of RNA polymerase sigma factors"/>
    <property type="match status" value="1"/>
</dbReference>
<keyword evidence="4" id="KW-0804">Transcription</keyword>
<dbReference type="InterPro" id="IPR039425">
    <property type="entry name" value="RNA_pol_sigma-70-like"/>
</dbReference>
<evidence type="ECO:0000313" key="8">
    <source>
        <dbReference type="Proteomes" id="UP000077177"/>
    </source>
</evidence>
<dbReference type="InterPro" id="IPR007627">
    <property type="entry name" value="RNA_pol_sigma70_r2"/>
</dbReference>
<dbReference type="Pfam" id="PF04542">
    <property type="entry name" value="Sigma70_r2"/>
    <property type="match status" value="1"/>
</dbReference>
<feature type="domain" description="RNA polymerase sigma-70 region 2" evidence="5">
    <location>
        <begin position="26"/>
        <end position="93"/>
    </location>
</feature>
<dbReference type="EMBL" id="CP011390">
    <property type="protein sequence ID" value="ANE52024.1"/>
    <property type="molecule type" value="Genomic_DNA"/>
</dbReference>
<dbReference type="Pfam" id="PF08281">
    <property type="entry name" value="Sigma70_r4_2"/>
    <property type="match status" value="1"/>
</dbReference>
<dbReference type="InterPro" id="IPR013249">
    <property type="entry name" value="RNA_pol_sigma70_r4_t2"/>
</dbReference>
<sequence>MIAAAEDIQTLVAGCRQNDRKAQERLYRQYYHALGAICMRYTKNEQDAIELLNDGFLKIFKNIHQYDPAKGALYTWMNKIITNCCIDFLRKQQEVYFSPVEEHSEEVHLDNRALQLMDAQELLLLVRQLPPATQLVFNLHVIEGYPHKEIAEMLNMREGTSKWHVNEARKQLQKKLQVLAAAS</sequence>
<protein>
    <recommendedName>
        <fullName evidence="9">RNA polymerase subunit sigma-24</fullName>
    </recommendedName>
</protein>
<dbReference type="GO" id="GO:0003677">
    <property type="term" value="F:DNA binding"/>
    <property type="evidence" value="ECO:0007669"/>
    <property type="project" value="InterPro"/>
</dbReference>
<evidence type="ECO:0000313" key="7">
    <source>
        <dbReference type="EMBL" id="ANE52024.1"/>
    </source>
</evidence>
<evidence type="ECO:0008006" key="9">
    <source>
        <dbReference type="Google" id="ProtNLM"/>
    </source>
</evidence>
<dbReference type="OrthoDB" id="1056775at2"/>
<dbReference type="GO" id="GO:0006352">
    <property type="term" value="P:DNA-templated transcription initiation"/>
    <property type="evidence" value="ECO:0007669"/>
    <property type="project" value="InterPro"/>
</dbReference>
<evidence type="ECO:0000256" key="1">
    <source>
        <dbReference type="ARBA" id="ARBA00010641"/>
    </source>
</evidence>
<keyword evidence="2" id="KW-0805">Transcription regulation</keyword>
<organism evidence="7 8">
    <name type="scientific">Flavisolibacter tropicus</name>
    <dbReference type="NCBI Taxonomy" id="1492898"/>
    <lineage>
        <taxon>Bacteria</taxon>
        <taxon>Pseudomonadati</taxon>
        <taxon>Bacteroidota</taxon>
        <taxon>Chitinophagia</taxon>
        <taxon>Chitinophagales</taxon>
        <taxon>Chitinophagaceae</taxon>
        <taxon>Flavisolibacter</taxon>
    </lineage>
</organism>
<evidence type="ECO:0000256" key="3">
    <source>
        <dbReference type="ARBA" id="ARBA00023082"/>
    </source>
</evidence>
<comment type="similarity">
    <text evidence="1">Belongs to the sigma-70 factor family. ECF subfamily.</text>
</comment>
<dbReference type="GO" id="GO:0016987">
    <property type="term" value="F:sigma factor activity"/>
    <property type="evidence" value="ECO:0007669"/>
    <property type="project" value="UniProtKB-KW"/>
</dbReference>
<dbReference type="InterPro" id="IPR013325">
    <property type="entry name" value="RNA_pol_sigma_r2"/>
</dbReference>
<dbReference type="SUPFAM" id="SSF88659">
    <property type="entry name" value="Sigma3 and sigma4 domains of RNA polymerase sigma factors"/>
    <property type="match status" value="1"/>
</dbReference>
<keyword evidence="3" id="KW-0731">Sigma factor</keyword>
<dbReference type="InterPro" id="IPR014284">
    <property type="entry name" value="RNA_pol_sigma-70_dom"/>
</dbReference>
<dbReference type="NCBIfam" id="TIGR02937">
    <property type="entry name" value="sigma70-ECF"/>
    <property type="match status" value="1"/>
</dbReference>
<dbReference type="KEGG" id="fla:SY85_17500"/>